<organism evidence="3 4">
    <name type="scientific">Oceanisphaera avium</name>
    <dbReference type="NCBI Taxonomy" id="1903694"/>
    <lineage>
        <taxon>Bacteria</taxon>
        <taxon>Pseudomonadati</taxon>
        <taxon>Pseudomonadota</taxon>
        <taxon>Gammaproteobacteria</taxon>
        <taxon>Aeromonadales</taxon>
        <taxon>Aeromonadaceae</taxon>
        <taxon>Oceanisphaera</taxon>
    </lineage>
</organism>
<evidence type="ECO:0000256" key="1">
    <source>
        <dbReference type="SAM" id="Phobius"/>
    </source>
</evidence>
<gene>
    <name evidence="3" type="ORF">CBP12_01700</name>
</gene>
<feature type="domain" description="DUF2062" evidence="2">
    <location>
        <begin position="14"/>
        <end position="150"/>
    </location>
</feature>
<dbReference type="OrthoDB" id="9786029at2"/>
<dbReference type="EMBL" id="CP021376">
    <property type="protein sequence ID" value="ART81056.1"/>
    <property type="molecule type" value="Genomic_DNA"/>
</dbReference>
<keyword evidence="4" id="KW-1185">Reference proteome</keyword>
<accession>A0A1Y0D1H9</accession>
<feature type="transmembrane region" description="Helical" evidence="1">
    <location>
        <begin position="53"/>
        <end position="75"/>
    </location>
</feature>
<feature type="transmembrane region" description="Helical" evidence="1">
    <location>
        <begin position="114"/>
        <end position="137"/>
    </location>
</feature>
<dbReference type="InterPro" id="IPR018639">
    <property type="entry name" value="DUF2062"/>
</dbReference>
<protein>
    <recommendedName>
        <fullName evidence="2">DUF2062 domain-containing protein</fullName>
    </recommendedName>
</protein>
<name>A0A1Y0D1H9_9GAMM</name>
<dbReference type="Pfam" id="PF09835">
    <property type="entry name" value="DUF2062"/>
    <property type="match status" value="1"/>
</dbReference>
<sequence>MPSQAALQRHKFLKIFGTRLLNADYWHSNRHSCAVAIAAGLFAAWFPLPMHSFIAIGIALLLRGYLPLAITMVWVSNPLTLAPMMYGAYHVGARLLNLPTQELKHLFDHDFYSLASPLLVGAFTLALLSALLGWLLTHLYWRCKISRAWQARKQR</sequence>
<evidence type="ECO:0000259" key="2">
    <source>
        <dbReference type="Pfam" id="PF09835"/>
    </source>
</evidence>
<dbReference type="AlphaFoldDB" id="A0A1Y0D1H9"/>
<keyword evidence="1" id="KW-0472">Membrane</keyword>
<dbReference type="KEGG" id="ocm:CBP12_01700"/>
<dbReference type="PANTHER" id="PTHR40547">
    <property type="entry name" value="SLL0298 PROTEIN"/>
    <property type="match status" value="1"/>
</dbReference>
<proteinExistence type="predicted"/>
<keyword evidence="1" id="KW-0812">Transmembrane</keyword>
<evidence type="ECO:0000313" key="3">
    <source>
        <dbReference type="EMBL" id="ART81056.1"/>
    </source>
</evidence>
<dbReference type="Proteomes" id="UP000243793">
    <property type="component" value="Chromosome"/>
</dbReference>
<dbReference type="PANTHER" id="PTHR40547:SF1">
    <property type="entry name" value="SLL0298 PROTEIN"/>
    <property type="match status" value="1"/>
</dbReference>
<evidence type="ECO:0000313" key="4">
    <source>
        <dbReference type="Proteomes" id="UP000243793"/>
    </source>
</evidence>
<reference evidence="4" key="1">
    <citation type="submission" date="2017-05" db="EMBL/GenBank/DDBJ databases">
        <authorList>
            <person name="Sung H."/>
        </authorList>
    </citation>
    <scope>NUCLEOTIDE SEQUENCE [LARGE SCALE GENOMIC DNA]</scope>
    <source>
        <strain evidence="4">AMac2203</strain>
    </source>
</reference>
<keyword evidence="1" id="KW-1133">Transmembrane helix</keyword>